<name>A0AAP0BKI2_9ASPA</name>
<protein>
    <submittedName>
        <fullName evidence="2">Uncharacterized protein</fullName>
    </submittedName>
</protein>
<sequence>MERGMVGNLLLQGWDPLQEQSRCCPMQSRIKNVVRVSLHSSGWRRHQNADFHFVEEAHSVSELEQKRLGVRAWPHRGSQHTREAEKAPRCRFVREELEKARRFRTSNSQRVDPPCGGICSSLWVCHGWMAAKSEQESLRERKSERGCGRERASDRQM</sequence>
<organism evidence="2 3">
    <name type="scientific">Platanthera zijinensis</name>
    <dbReference type="NCBI Taxonomy" id="2320716"/>
    <lineage>
        <taxon>Eukaryota</taxon>
        <taxon>Viridiplantae</taxon>
        <taxon>Streptophyta</taxon>
        <taxon>Embryophyta</taxon>
        <taxon>Tracheophyta</taxon>
        <taxon>Spermatophyta</taxon>
        <taxon>Magnoliopsida</taxon>
        <taxon>Liliopsida</taxon>
        <taxon>Asparagales</taxon>
        <taxon>Orchidaceae</taxon>
        <taxon>Orchidoideae</taxon>
        <taxon>Orchideae</taxon>
        <taxon>Orchidinae</taxon>
        <taxon>Platanthera</taxon>
    </lineage>
</organism>
<dbReference type="AlphaFoldDB" id="A0AAP0BKI2"/>
<reference evidence="2 3" key="1">
    <citation type="journal article" date="2022" name="Nat. Plants">
        <title>Genomes of leafy and leafless Platanthera orchids illuminate the evolution of mycoheterotrophy.</title>
        <authorList>
            <person name="Li M.H."/>
            <person name="Liu K.W."/>
            <person name="Li Z."/>
            <person name="Lu H.C."/>
            <person name="Ye Q.L."/>
            <person name="Zhang D."/>
            <person name="Wang J.Y."/>
            <person name="Li Y.F."/>
            <person name="Zhong Z.M."/>
            <person name="Liu X."/>
            <person name="Yu X."/>
            <person name="Liu D.K."/>
            <person name="Tu X.D."/>
            <person name="Liu B."/>
            <person name="Hao Y."/>
            <person name="Liao X.Y."/>
            <person name="Jiang Y.T."/>
            <person name="Sun W.H."/>
            <person name="Chen J."/>
            <person name="Chen Y.Q."/>
            <person name="Ai Y."/>
            <person name="Zhai J.W."/>
            <person name="Wu S.S."/>
            <person name="Zhou Z."/>
            <person name="Hsiao Y.Y."/>
            <person name="Wu W.L."/>
            <person name="Chen Y.Y."/>
            <person name="Lin Y.F."/>
            <person name="Hsu J.L."/>
            <person name="Li C.Y."/>
            <person name="Wang Z.W."/>
            <person name="Zhao X."/>
            <person name="Zhong W.Y."/>
            <person name="Ma X.K."/>
            <person name="Ma L."/>
            <person name="Huang J."/>
            <person name="Chen G.Z."/>
            <person name="Huang M.Z."/>
            <person name="Huang L."/>
            <person name="Peng D.H."/>
            <person name="Luo Y.B."/>
            <person name="Zou S.Q."/>
            <person name="Chen S.P."/>
            <person name="Lan S."/>
            <person name="Tsai W.C."/>
            <person name="Van de Peer Y."/>
            <person name="Liu Z.J."/>
        </authorList>
    </citation>
    <scope>NUCLEOTIDE SEQUENCE [LARGE SCALE GENOMIC DNA]</scope>
    <source>
        <strain evidence="2">Lor287</strain>
    </source>
</reference>
<comment type="caution">
    <text evidence="2">The sequence shown here is derived from an EMBL/GenBank/DDBJ whole genome shotgun (WGS) entry which is preliminary data.</text>
</comment>
<dbReference type="EMBL" id="JBBWWQ010000007">
    <property type="protein sequence ID" value="KAK8942592.1"/>
    <property type="molecule type" value="Genomic_DNA"/>
</dbReference>
<keyword evidence="3" id="KW-1185">Reference proteome</keyword>
<accession>A0AAP0BKI2</accession>
<evidence type="ECO:0000313" key="2">
    <source>
        <dbReference type="EMBL" id="KAK8942592.1"/>
    </source>
</evidence>
<evidence type="ECO:0000313" key="3">
    <source>
        <dbReference type="Proteomes" id="UP001418222"/>
    </source>
</evidence>
<dbReference type="Proteomes" id="UP001418222">
    <property type="component" value="Unassembled WGS sequence"/>
</dbReference>
<evidence type="ECO:0000256" key="1">
    <source>
        <dbReference type="SAM" id="MobiDB-lite"/>
    </source>
</evidence>
<feature type="region of interest" description="Disordered" evidence="1">
    <location>
        <begin position="135"/>
        <end position="157"/>
    </location>
</feature>
<proteinExistence type="predicted"/>
<gene>
    <name evidence="2" type="ORF">KSP39_PZI009464</name>
</gene>